<keyword evidence="3" id="KW-1185">Reference proteome</keyword>
<dbReference type="InterPro" id="IPR032675">
    <property type="entry name" value="LRR_dom_sf"/>
</dbReference>
<feature type="region of interest" description="Disordered" evidence="1">
    <location>
        <begin position="1"/>
        <end position="34"/>
    </location>
</feature>
<dbReference type="EMBL" id="JADCNL010000001">
    <property type="protein sequence ID" value="KAG0499680.1"/>
    <property type="molecule type" value="Genomic_DNA"/>
</dbReference>
<sequence>MVGKEENEMAVRFKGGGSGDVPEEKTETATAKPEVICAEREEVCEVADRHIQEEEKVKKDMHRSSPKGGYMTLRSRSQKKQKIMHGHVETKSGNKDVDKLGLRKIKLREELTLGSEHVDKSGDQMSISIKGMVTMDTDRGRCHNDKKKMENLAFEEDQFGMHSGEVCLAVNSIDDRVVGHFSNDSEMEGSGSLCGDLQDQGLGGLTFQDVVVIGRSGIDLNADPVSEEGLNKEMLIGDSLIPQFSSRRYSSEEKGKDKLIFSEIQETREQQVTAQEEEFSNINRPRSQWIRVSTAKSKSKREVCRDRAIQLAPQFAFFKAEDEKRDEESEVEESLPNANEEEDWPGPFSTAMKIIKERESMLKARSLKSSLEKDREVKIQWTPSNEQKTAKIGKLAPSLKDLCVNVLYENVEEVESLECLPDAIKHKLVNLLCHSRRMSSHVFGLLVKGSPSEICIIDCSWATDKQFEELFSQCNISNLKVLQLNLCGRCLPDYVLHSTLAKAPNCLPSLSRLSLKGAYGLSDGGLAAIIASAPWLQSVDLSQCSLLTHKGITYLADKLEAVLKELYIADCQNVDAMLILPALQKVKCLEVLSVACMESVTDKFLKKLLPASGSNMRELIFSGCCKLTNASMKAIAENCPQLCCLNIRNLNRLNDSALLHLGNVGRPFQKLEFCLGAFSDEAIAAFLEASGSALEELVLNNIQKVAGNTSLAISRRCSKTLRSLDLSFCRKITDEALGLIVDSCSKLRILKLFGCTQITDVFFEGHSNSLVKIIGLRGSILEQVDLSDFY</sequence>
<evidence type="ECO:0000256" key="1">
    <source>
        <dbReference type="SAM" id="MobiDB-lite"/>
    </source>
</evidence>
<dbReference type="SMART" id="SM00367">
    <property type="entry name" value="LRR_CC"/>
    <property type="match status" value="6"/>
</dbReference>
<dbReference type="Proteomes" id="UP000636800">
    <property type="component" value="Chromosome 1"/>
</dbReference>
<dbReference type="GO" id="GO:0031146">
    <property type="term" value="P:SCF-dependent proteasomal ubiquitin-dependent protein catabolic process"/>
    <property type="evidence" value="ECO:0007669"/>
    <property type="project" value="TreeGrafter"/>
</dbReference>
<feature type="region of interest" description="Disordered" evidence="1">
    <location>
        <begin position="321"/>
        <end position="347"/>
    </location>
</feature>
<dbReference type="InterPro" id="IPR006553">
    <property type="entry name" value="Leu-rich_rpt_Cys-con_subtyp"/>
</dbReference>
<protein>
    <recommendedName>
        <fullName evidence="4">Rad7</fullName>
    </recommendedName>
</protein>
<dbReference type="PANTHER" id="PTHR13318:SF101">
    <property type="entry name" value="F-BOX_LRR PROTEIN"/>
    <property type="match status" value="1"/>
</dbReference>
<feature type="compositionally biased region" description="Acidic residues" evidence="1">
    <location>
        <begin position="328"/>
        <end position="344"/>
    </location>
</feature>
<comment type="caution">
    <text evidence="2">The sequence shown here is derived from an EMBL/GenBank/DDBJ whole genome shotgun (WGS) entry which is preliminary data.</text>
</comment>
<evidence type="ECO:0000313" key="2">
    <source>
        <dbReference type="EMBL" id="KAG0499680.1"/>
    </source>
</evidence>
<evidence type="ECO:0008006" key="4">
    <source>
        <dbReference type="Google" id="ProtNLM"/>
    </source>
</evidence>
<gene>
    <name evidence="2" type="ORF">HPP92_004371</name>
</gene>
<organism evidence="2 3">
    <name type="scientific">Vanilla planifolia</name>
    <name type="common">Vanilla</name>
    <dbReference type="NCBI Taxonomy" id="51239"/>
    <lineage>
        <taxon>Eukaryota</taxon>
        <taxon>Viridiplantae</taxon>
        <taxon>Streptophyta</taxon>
        <taxon>Embryophyta</taxon>
        <taxon>Tracheophyta</taxon>
        <taxon>Spermatophyta</taxon>
        <taxon>Magnoliopsida</taxon>
        <taxon>Liliopsida</taxon>
        <taxon>Asparagales</taxon>
        <taxon>Orchidaceae</taxon>
        <taxon>Vanilloideae</taxon>
        <taxon>Vanilleae</taxon>
        <taxon>Vanilla</taxon>
    </lineage>
</organism>
<dbReference type="GO" id="GO:0019005">
    <property type="term" value="C:SCF ubiquitin ligase complex"/>
    <property type="evidence" value="ECO:0007669"/>
    <property type="project" value="TreeGrafter"/>
</dbReference>
<feature type="compositionally biased region" description="Basic residues" evidence="1">
    <location>
        <begin position="76"/>
        <end position="85"/>
    </location>
</feature>
<dbReference type="InterPro" id="IPR001611">
    <property type="entry name" value="Leu-rich_rpt"/>
</dbReference>
<reference evidence="2 3" key="1">
    <citation type="journal article" date="2020" name="Nat. Food">
        <title>A phased Vanilla planifolia genome enables genetic improvement of flavour and production.</title>
        <authorList>
            <person name="Hasing T."/>
            <person name="Tang H."/>
            <person name="Brym M."/>
            <person name="Khazi F."/>
            <person name="Huang T."/>
            <person name="Chambers A.H."/>
        </authorList>
    </citation>
    <scope>NUCLEOTIDE SEQUENCE [LARGE SCALE GENOMIC DNA]</scope>
    <source>
        <tissue evidence="2">Leaf</tissue>
    </source>
</reference>
<name>A0A835S3I5_VANPL</name>
<proteinExistence type="predicted"/>
<dbReference type="Pfam" id="PF13516">
    <property type="entry name" value="LRR_6"/>
    <property type="match status" value="1"/>
</dbReference>
<dbReference type="PANTHER" id="PTHR13318">
    <property type="entry name" value="PARTNER OF PAIRED, ISOFORM B-RELATED"/>
    <property type="match status" value="1"/>
</dbReference>
<dbReference type="Gene3D" id="3.80.10.10">
    <property type="entry name" value="Ribonuclease Inhibitor"/>
    <property type="match status" value="2"/>
</dbReference>
<evidence type="ECO:0000313" key="3">
    <source>
        <dbReference type="Proteomes" id="UP000636800"/>
    </source>
</evidence>
<feature type="region of interest" description="Disordered" evidence="1">
    <location>
        <begin position="54"/>
        <end position="94"/>
    </location>
</feature>
<feature type="compositionally biased region" description="Basic and acidic residues" evidence="1">
    <location>
        <begin position="1"/>
        <end position="11"/>
    </location>
</feature>
<dbReference type="SUPFAM" id="SSF52047">
    <property type="entry name" value="RNI-like"/>
    <property type="match status" value="1"/>
</dbReference>
<dbReference type="AlphaFoldDB" id="A0A835S3I5"/>
<accession>A0A835S3I5</accession>